<dbReference type="Gene3D" id="1.25.40.10">
    <property type="entry name" value="Tetratricopeptide repeat domain"/>
    <property type="match status" value="1"/>
</dbReference>
<dbReference type="Pfam" id="PF00127">
    <property type="entry name" value="Copper-bind"/>
    <property type="match status" value="1"/>
</dbReference>
<feature type="domain" description="Blue (type 1) copper" evidence="9">
    <location>
        <begin position="400"/>
        <end position="480"/>
    </location>
</feature>
<dbReference type="InterPro" id="IPR050498">
    <property type="entry name" value="Ycf3"/>
</dbReference>
<evidence type="ECO:0000256" key="2">
    <source>
        <dbReference type="ARBA" id="ARBA00022737"/>
    </source>
</evidence>
<evidence type="ECO:0000313" key="11">
    <source>
        <dbReference type="Proteomes" id="UP000594464"/>
    </source>
</evidence>
<dbReference type="SUPFAM" id="SSF49503">
    <property type="entry name" value="Cupredoxins"/>
    <property type="match status" value="1"/>
</dbReference>
<evidence type="ECO:0000256" key="4">
    <source>
        <dbReference type="ARBA" id="ARBA00023008"/>
    </source>
</evidence>
<keyword evidence="8" id="KW-0472">Membrane</keyword>
<feature type="repeat" description="TPR" evidence="5">
    <location>
        <begin position="215"/>
        <end position="248"/>
    </location>
</feature>
<dbReference type="Pfam" id="PF00515">
    <property type="entry name" value="TPR_1"/>
    <property type="match status" value="1"/>
</dbReference>
<dbReference type="Gene3D" id="2.60.40.420">
    <property type="entry name" value="Cupredoxins - blue copper proteins"/>
    <property type="match status" value="1"/>
</dbReference>
<keyword evidence="8" id="KW-1133">Transmembrane helix</keyword>
<dbReference type="SUPFAM" id="SSF48452">
    <property type="entry name" value="TPR-like"/>
    <property type="match status" value="1"/>
</dbReference>
<keyword evidence="6" id="KW-0175">Coiled coil</keyword>
<evidence type="ECO:0000256" key="3">
    <source>
        <dbReference type="ARBA" id="ARBA00022803"/>
    </source>
</evidence>
<dbReference type="PANTHER" id="PTHR44858:SF1">
    <property type="entry name" value="UDP-N-ACETYLGLUCOSAMINE--PEPTIDE N-ACETYLGLUCOSAMINYLTRANSFERASE SPINDLY-RELATED"/>
    <property type="match status" value="1"/>
</dbReference>
<dbReference type="InterPro" id="IPR000923">
    <property type="entry name" value="BlueCu_1"/>
</dbReference>
<dbReference type="PROSITE" id="PS50293">
    <property type="entry name" value="TPR_REGION"/>
    <property type="match status" value="1"/>
</dbReference>
<dbReference type="GO" id="GO:0005507">
    <property type="term" value="F:copper ion binding"/>
    <property type="evidence" value="ECO:0007669"/>
    <property type="project" value="InterPro"/>
</dbReference>
<proteinExistence type="predicted"/>
<feature type="compositionally biased region" description="Basic and acidic residues" evidence="7">
    <location>
        <begin position="306"/>
        <end position="347"/>
    </location>
</feature>
<evidence type="ECO:0000259" key="9">
    <source>
        <dbReference type="Pfam" id="PF00127"/>
    </source>
</evidence>
<gene>
    <name evidence="10" type="ORF">G3M78_06125</name>
</gene>
<dbReference type="EMBL" id="CP048620">
    <property type="protein sequence ID" value="QPJ64986.1"/>
    <property type="molecule type" value="Genomic_DNA"/>
</dbReference>
<dbReference type="PANTHER" id="PTHR44858">
    <property type="entry name" value="TETRATRICOPEPTIDE REPEAT PROTEIN 6"/>
    <property type="match status" value="1"/>
</dbReference>
<keyword evidence="2" id="KW-0677">Repeat</keyword>
<keyword evidence="1" id="KW-0479">Metal-binding</keyword>
<dbReference type="KEGG" id="nva:G3M78_06125"/>
<feature type="region of interest" description="Disordered" evidence="7">
    <location>
        <begin position="306"/>
        <end position="358"/>
    </location>
</feature>
<dbReference type="AlphaFoldDB" id="A0A7T0C1U1"/>
<dbReference type="InterPro" id="IPR008972">
    <property type="entry name" value="Cupredoxin"/>
</dbReference>
<protein>
    <submittedName>
        <fullName evidence="10">Tetratricopeptide repeat protein</fullName>
    </submittedName>
</protein>
<dbReference type="InterPro" id="IPR019734">
    <property type="entry name" value="TPR_rpt"/>
</dbReference>
<feature type="transmembrane region" description="Helical" evidence="8">
    <location>
        <begin position="23"/>
        <end position="43"/>
    </location>
</feature>
<dbReference type="InterPro" id="IPR011990">
    <property type="entry name" value="TPR-like_helical_dom_sf"/>
</dbReference>
<dbReference type="GO" id="GO:0009055">
    <property type="term" value="F:electron transfer activity"/>
    <property type="evidence" value="ECO:0007669"/>
    <property type="project" value="InterPro"/>
</dbReference>
<evidence type="ECO:0000256" key="7">
    <source>
        <dbReference type="SAM" id="MobiDB-lite"/>
    </source>
</evidence>
<keyword evidence="4" id="KW-0186">Copper</keyword>
<evidence type="ECO:0000256" key="6">
    <source>
        <dbReference type="SAM" id="Coils"/>
    </source>
</evidence>
<evidence type="ECO:0000256" key="8">
    <source>
        <dbReference type="SAM" id="Phobius"/>
    </source>
</evidence>
<feature type="repeat" description="TPR" evidence="5">
    <location>
        <begin position="249"/>
        <end position="282"/>
    </location>
</feature>
<accession>A0A7T0C1U1</accession>
<organism evidence="10 11">
    <name type="scientific">Candidatus Nitrohelix vancouverensis</name>
    <dbReference type="NCBI Taxonomy" id="2705534"/>
    <lineage>
        <taxon>Bacteria</taxon>
        <taxon>Pseudomonadati</taxon>
        <taxon>Nitrospinota/Tectimicrobiota group</taxon>
        <taxon>Nitrospinota</taxon>
        <taxon>Nitrospinia</taxon>
        <taxon>Nitrospinales</taxon>
        <taxon>Nitrospinaceae</taxon>
        <taxon>Candidatus Nitrohelix</taxon>
    </lineage>
</organism>
<keyword evidence="3 5" id="KW-0802">TPR repeat</keyword>
<evidence type="ECO:0000256" key="1">
    <source>
        <dbReference type="ARBA" id="ARBA00022723"/>
    </source>
</evidence>
<keyword evidence="8" id="KW-0812">Transmembrane</keyword>
<evidence type="ECO:0000313" key="10">
    <source>
        <dbReference type="EMBL" id="QPJ64986.1"/>
    </source>
</evidence>
<dbReference type="Proteomes" id="UP000594464">
    <property type="component" value="Chromosome"/>
</dbReference>
<feature type="coiled-coil region" evidence="6">
    <location>
        <begin position="554"/>
        <end position="585"/>
    </location>
</feature>
<sequence length="673" mass="75684">MKKNHNPAGNQPSSPPKGIFKKWGVFLLSTATLAVGLWALMYYSTPQPVFKPYDKFKKASSVVSEEKEEASPAKADEFEAADESWLDVEEKPAIDLIKASAEPPPMSQLPRETLEHISKGVALTEKGEFNAGDLEFQEAARLSPDSAHVYSIWATASKMAKKYKGADERFKRADELAPNDPEILFNWGMMLLESNQNVRSAELMERVVKMQPDNYYAYNYLGKAYGRQKMYEEEEQQYRKSLELRPDFAQAYFNLGIVLSIRKKFEEAAPFFEKAIEMDRFYEKPFVVQMLTALGRYTAPADKMADLKPADGEKHDHEHAKGEEHASAQDGPDEKMHSEGSDTKEQEGSAGMEGSKKKVKDVTDVKGVVLINGQPSGADTVVILETKSKMRVRSQAPGAYEVDQVNLQFQPKHSVVTVGSKITFYNKDVEVHNIFSKSLNNQFNLGAMAAGSGKSITLDSPGPVVLRCNMHKEMVGTIFVVPNGYHTMANWKGEYSFENVDSKDYIMQVWNPMLKPEEVAEHLKSADLTGVDATFDFDIKTTSKRGEIHDMIEAVDYNLVVDEIEKEMRQAIEDWKNEKKFISRKRMLLAITKHFDGGGLKGAIAKSFSKNRSDGLEQKLDEIRKMISGIGFSKDEVTEAGLHSKTDFAISQLRLNVKELEARLNPDFNKDKK</sequence>
<evidence type="ECO:0000256" key="5">
    <source>
        <dbReference type="PROSITE-ProRule" id="PRU00339"/>
    </source>
</evidence>
<name>A0A7T0C1U1_9BACT</name>
<dbReference type="Pfam" id="PF13432">
    <property type="entry name" value="TPR_16"/>
    <property type="match status" value="1"/>
</dbReference>
<dbReference type="PROSITE" id="PS50005">
    <property type="entry name" value="TPR"/>
    <property type="match status" value="2"/>
</dbReference>
<reference evidence="11" key="1">
    <citation type="submission" date="2020-02" db="EMBL/GenBank/DDBJ databases">
        <title>Genomic and physiological characterization of two novel Nitrospinaceae genera.</title>
        <authorList>
            <person name="Mueller A.J."/>
            <person name="Jung M.-Y."/>
            <person name="Strachan C.R."/>
            <person name="Herbold C.W."/>
            <person name="Kirkegaard R.H."/>
            <person name="Daims H."/>
        </authorList>
    </citation>
    <scope>NUCLEOTIDE SEQUENCE [LARGE SCALE GENOMIC DNA]</scope>
</reference>
<dbReference type="SMART" id="SM00028">
    <property type="entry name" value="TPR"/>
    <property type="match status" value="5"/>
</dbReference>